<dbReference type="EMBL" id="CP019646">
    <property type="protein sequence ID" value="AQQ69724.1"/>
    <property type="molecule type" value="Genomic_DNA"/>
</dbReference>
<protein>
    <submittedName>
        <fullName evidence="2">Serine/threonine-protein kinase PknA</fullName>
        <ecNumber evidence="2">2.7.11.1</ecNumber>
    </submittedName>
</protein>
<dbReference type="InterPro" id="IPR011009">
    <property type="entry name" value="Kinase-like_dom_sf"/>
</dbReference>
<dbReference type="Gene3D" id="1.10.510.10">
    <property type="entry name" value="Transferase(Phosphotransferase) domain 1"/>
    <property type="match status" value="1"/>
</dbReference>
<keyword evidence="2" id="KW-0808">Transferase</keyword>
<organism evidence="2 3">
    <name type="scientific">Limihaloglobus sulfuriphilus</name>
    <dbReference type="NCBI Taxonomy" id="1851148"/>
    <lineage>
        <taxon>Bacteria</taxon>
        <taxon>Pseudomonadati</taxon>
        <taxon>Planctomycetota</taxon>
        <taxon>Phycisphaerae</taxon>
        <taxon>Sedimentisphaerales</taxon>
        <taxon>Sedimentisphaeraceae</taxon>
        <taxon>Limihaloglobus</taxon>
    </lineage>
</organism>
<dbReference type="InterPro" id="IPR053235">
    <property type="entry name" value="Ser_Thr_kinase"/>
</dbReference>
<dbReference type="InterPro" id="IPR000719">
    <property type="entry name" value="Prot_kinase_dom"/>
</dbReference>
<evidence type="ECO:0000259" key="1">
    <source>
        <dbReference type="PROSITE" id="PS50011"/>
    </source>
</evidence>
<dbReference type="AlphaFoldDB" id="A0A1Q2MAM5"/>
<dbReference type="SMART" id="SM00220">
    <property type="entry name" value="S_TKc"/>
    <property type="match status" value="1"/>
</dbReference>
<sequence length="282" mass="32089">MTNDVVNLPGYSIIRKIGTGARTVIYLANQESDNTQVALKRAVLETADDNRIFEQIKTEHMVAGKIDDPYIRKTYKIIRRRKKIVKVNEMYMVMEYVDGKPLEDCHSLSLVDILLIFRMAAVGLRSMHMSGFVHCDIKPNNILLLANGYVKIIDLGQSCEIGTIKKRVQGTPDFIAPEQVRKLPMGPKTDVFNLGATMYWALTGKNVPTLINQQSDLGSIARRKEYLAPHQIYKQIPLGVSNFVMQCVREEMQERPATMNEFISRIETFIHSIMNKRKAKNG</sequence>
<dbReference type="EC" id="2.7.11.1" evidence="2"/>
<dbReference type="GO" id="GO:0005737">
    <property type="term" value="C:cytoplasm"/>
    <property type="evidence" value="ECO:0007669"/>
    <property type="project" value="TreeGrafter"/>
</dbReference>
<dbReference type="PROSITE" id="PS50011">
    <property type="entry name" value="PROTEIN_KINASE_DOM"/>
    <property type="match status" value="1"/>
</dbReference>
<name>A0A1Q2MAM5_9BACT</name>
<dbReference type="RefSeq" id="WP_146682036.1">
    <property type="nucleotide sequence ID" value="NZ_CP019646.1"/>
</dbReference>
<proteinExistence type="predicted"/>
<gene>
    <name evidence="2" type="primary">pknA</name>
    <name evidence="2" type="ORF">SMSP2_00054</name>
</gene>
<dbReference type="InterPro" id="IPR008271">
    <property type="entry name" value="Ser/Thr_kinase_AS"/>
</dbReference>
<dbReference type="CDD" id="cd14014">
    <property type="entry name" value="STKc_PknB_like"/>
    <property type="match status" value="1"/>
</dbReference>
<feature type="domain" description="Protein kinase" evidence="1">
    <location>
        <begin position="11"/>
        <end position="270"/>
    </location>
</feature>
<dbReference type="Pfam" id="PF00069">
    <property type="entry name" value="Pkinase"/>
    <property type="match status" value="1"/>
</dbReference>
<dbReference type="OrthoDB" id="9788659at2"/>
<dbReference type="Proteomes" id="UP000188181">
    <property type="component" value="Chromosome"/>
</dbReference>
<dbReference type="Gene3D" id="3.30.200.20">
    <property type="entry name" value="Phosphorylase Kinase, domain 1"/>
    <property type="match status" value="1"/>
</dbReference>
<dbReference type="STRING" id="1851148.SMSP2_00054"/>
<dbReference type="PROSITE" id="PS00108">
    <property type="entry name" value="PROTEIN_KINASE_ST"/>
    <property type="match status" value="1"/>
</dbReference>
<evidence type="ECO:0000313" key="2">
    <source>
        <dbReference type="EMBL" id="AQQ69724.1"/>
    </source>
</evidence>
<keyword evidence="2" id="KW-0418">Kinase</keyword>
<accession>A0A1Q2MAM5</accession>
<keyword evidence="3" id="KW-1185">Reference proteome</keyword>
<dbReference type="SUPFAM" id="SSF56112">
    <property type="entry name" value="Protein kinase-like (PK-like)"/>
    <property type="match status" value="1"/>
</dbReference>
<dbReference type="GO" id="GO:0004674">
    <property type="term" value="F:protein serine/threonine kinase activity"/>
    <property type="evidence" value="ECO:0007669"/>
    <property type="project" value="UniProtKB-EC"/>
</dbReference>
<dbReference type="KEGG" id="pbas:SMSP2_00054"/>
<dbReference type="PANTHER" id="PTHR24361">
    <property type="entry name" value="MITOGEN-ACTIVATED KINASE KINASE KINASE"/>
    <property type="match status" value="1"/>
</dbReference>
<evidence type="ECO:0000313" key="3">
    <source>
        <dbReference type="Proteomes" id="UP000188181"/>
    </source>
</evidence>
<dbReference type="GO" id="GO:0005524">
    <property type="term" value="F:ATP binding"/>
    <property type="evidence" value="ECO:0007669"/>
    <property type="project" value="InterPro"/>
</dbReference>
<reference evidence="3" key="1">
    <citation type="submission" date="2017-02" db="EMBL/GenBank/DDBJ databases">
        <title>Comparative genomics and description of representatives of a novel lineage of planctomycetes thriving in anoxic sediments.</title>
        <authorList>
            <person name="Spring S."/>
            <person name="Bunk B."/>
            <person name="Sproer C."/>
        </authorList>
    </citation>
    <scope>NUCLEOTIDE SEQUENCE [LARGE SCALE GENOMIC DNA]</scope>
    <source>
        <strain evidence="3">SM-Chi-D1</strain>
    </source>
</reference>